<gene>
    <name evidence="1" type="ORF">J5U21_00242</name>
    <name evidence="2" type="ORF">J5U22_00172</name>
</gene>
<keyword evidence="3" id="KW-1185">Reference proteome</keyword>
<protein>
    <submittedName>
        <fullName evidence="2">mRNA interferase, TA toxin</fullName>
    </submittedName>
</protein>
<name>A0A8F5GY11_9CREN</name>
<evidence type="ECO:0000313" key="2">
    <source>
        <dbReference type="EMBL" id="QXJ33630.1"/>
    </source>
</evidence>
<dbReference type="AlphaFoldDB" id="A0A8F5GY11"/>
<dbReference type="Proteomes" id="UP000693941">
    <property type="component" value="Chromosome"/>
</dbReference>
<evidence type="ECO:0000313" key="1">
    <source>
        <dbReference type="EMBL" id="QXJ30596.1"/>
    </source>
</evidence>
<sequence length="74" mass="8697">MLLEKLELLQENRFKYSREKLGKDKYGNPMFSIEVTGDIRILYSIDSKTVSYLFGRLTLIRRLTGLSFFPCQSK</sequence>
<dbReference type="EMBL" id="CP077713">
    <property type="protein sequence ID" value="QXJ33630.1"/>
    <property type="molecule type" value="Genomic_DNA"/>
</dbReference>
<evidence type="ECO:0000313" key="3">
    <source>
        <dbReference type="Proteomes" id="UP000694036"/>
    </source>
</evidence>
<proteinExistence type="predicted"/>
<dbReference type="Proteomes" id="UP000694036">
    <property type="component" value="Chromosome"/>
</dbReference>
<dbReference type="EMBL" id="CP077715">
    <property type="protein sequence ID" value="QXJ30596.1"/>
    <property type="molecule type" value="Genomic_DNA"/>
</dbReference>
<accession>A0A8F5GY11</accession>
<reference evidence="2 3" key="1">
    <citation type="journal article" date="2021" name="Environ. Microbiol.">
        <title>New insights into the diversity and evolution of the archaeal mobilome from three complete genomes of Saccharolobus shibatae.</title>
        <authorList>
            <person name="Medvedeva S."/>
            <person name="Brandt D."/>
            <person name="Cvirkaite-Krupovic V."/>
            <person name="Liu Y."/>
            <person name="Severinov K."/>
            <person name="Ishino S."/>
            <person name="Ishino Y."/>
            <person name="Prangishvili D."/>
            <person name="Kalinowski J."/>
            <person name="Krupovic M."/>
        </authorList>
    </citation>
    <scope>NUCLEOTIDE SEQUENCE [LARGE SCALE GENOMIC DNA]</scope>
    <source>
        <strain evidence="1">BEU9</strain>
        <strain evidence="2 3">S38A</strain>
    </source>
</reference>
<organism evidence="2 3">
    <name type="scientific">Saccharolobus shibatae</name>
    <dbReference type="NCBI Taxonomy" id="2286"/>
    <lineage>
        <taxon>Archaea</taxon>
        <taxon>Thermoproteota</taxon>
        <taxon>Thermoprotei</taxon>
        <taxon>Sulfolobales</taxon>
        <taxon>Sulfolobaceae</taxon>
        <taxon>Saccharolobus</taxon>
    </lineage>
</organism>